<evidence type="ECO:0000313" key="2">
    <source>
        <dbReference type="Proteomes" id="UP000012065"/>
    </source>
</evidence>
<evidence type="ECO:0000313" key="1">
    <source>
        <dbReference type="EMBL" id="CCO31806.1"/>
    </source>
</evidence>
<reference evidence="1 2" key="1">
    <citation type="journal article" date="2013" name="J. Biotechnol.">
        <title>Establishment and interpretation of the genome sequence of the phytopathogenic fungus Rhizoctonia solani AG1-IB isolate 7/3/14.</title>
        <authorList>
            <person name="Wibberg D.W."/>
            <person name="Jelonek L.J."/>
            <person name="Rupp O.R."/>
            <person name="Hennig M.H."/>
            <person name="Eikmeyer F.E."/>
            <person name="Goesmann A.G."/>
            <person name="Hartmann A.H."/>
            <person name="Borriss R.B."/>
            <person name="Grosch R.G."/>
            <person name="Puehler A.P."/>
            <person name="Schlueter A.S."/>
        </authorList>
    </citation>
    <scope>NUCLEOTIDE SEQUENCE [LARGE SCALE GENOMIC DNA]</scope>
    <source>
        <strain evidence="2">AG1-IB / isolate 7/3/14</strain>
    </source>
</reference>
<evidence type="ECO:0008006" key="3">
    <source>
        <dbReference type="Google" id="ProtNLM"/>
    </source>
</evidence>
<name>M5BXA9_THACB</name>
<dbReference type="Proteomes" id="UP000012065">
    <property type="component" value="Unassembled WGS sequence"/>
</dbReference>
<dbReference type="EMBL" id="CAOJ01008810">
    <property type="protein sequence ID" value="CCO31806.1"/>
    <property type="molecule type" value="Genomic_DNA"/>
</dbReference>
<dbReference type="AlphaFoldDB" id="M5BXA9"/>
<organism evidence="1 2">
    <name type="scientific">Thanatephorus cucumeris (strain AG1-IB / isolate 7/3/14)</name>
    <name type="common">Lettuce bottom rot fungus</name>
    <name type="synonym">Rhizoctonia solani</name>
    <dbReference type="NCBI Taxonomy" id="1108050"/>
    <lineage>
        <taxon>Eukaryota</taxon>
        <taxon>Fungi</taxon>
        <taxon>Dikarya</taxon>
        <taxon>Basidiomycota</taxon>
        <taxon>Agaricomycotina</taxon>
        <taxon>Agaricomycetes</taxon>
        <taxon>Cantharellales</taxon>
        <taxon>Ceratobasidiaceae</taxon>
        <taxon>Rhizoctonia</taxon>
        <taxon>Rhizoctonia solani AG-1</taxon>
    </lineage>
</organism>
<accession>M5BXA9</accession>
<dbReference type="HOGENOM" id="CLU_153390_0_0_1"/>
<protein>
    <recommendedName>
        <fullName evidence="3">Berberine/berberine-like domain-containing protein</fullName>
    </recommendedName>
</protein>
<comment type="caution">
    <text evidence="1">The sequence shown here is derived from an EMBL/GenBank/DDBJ whole genome shotgun (WGS) entry which is preliminary data.</text>
</comment>
<gene>
    <name evidence="1" type="ORF">BN14_05856</name>
</gene>
<proteinExistence type="predicted"/>
<sequence>MIRASDRKGGNALGLEQANDPLIVVNYQFTWALSGDDTKVYATIDHLIAASMDIAKSCNRLERYINQKPIGAYGPAQVDFLRLVKAKYDPNGVFDKLSRGGFKISI</sequence>